<sequence length="378" mass="39806">MGLLDSLFGAPQPPAVSSMGNGAPSPAPRPSFDDQMSDWLTNPMTQMGLALLSNHGTPSAQRGMFDGVAQAGLTAATYRKKEKQAERERNATVDWLRARHPDLAEAVTAGLPMSQAFTEGFQRDEEARKAKLGYGGDPTSSMREYNLAKSQGYNGTFMDFLGSSSGSGGLGRRAPNLETFYDEETGREFKGYLDPQTMQPVRVGGIKAAGGSGGAGGEQLPAEMGARIGMGDAYLDDYRRQDPNNPGIRERVEGGIFDGDTAGGLGNRAGLALGVGPGAEIWRAVETGRDALVRNLTGAGMSVSEAQNQAARYQIQPNDSRETILDKLDRLERDLEATREGAISARRGTLGSRASGGGSSTSGGSTGRTSSGLSWSVN</sequence>
<proteinExistence type="predicted"/>
<reference evidence="1" key="1">
    <citation type="submission" date="2022-11" db="EMBL/GenBank/DDBJ databases">
        <title>beta-Carotene-producing bacterium, Jeongeuplla avenae sp. nov., alleviates the salt stress of Arabidopsis seedlings.</title>
        <authorList>
            <person name="Jiang L."/>
            <person name="Lee J."/>
        </authorList>
    </citation>
    <scope>NUCLEOTIDE SEQUENCE</scope>
    <source>
        <strain evidence="1">DY_R2A_6</strain>
    </source>
</reference>
<organism evidence="1 2">
    <name type="scientific">Antarcticirhabdus aurantiaca</name>
    <dbReference type="NCBI Taxonomy" id="2606717"/>
    <lineage>
        <taxon>Bacteria</taxon>
        <taxon>Pseudomonadati</taxon>
        <taxon>Pseudomonadota</taxon>
        <taxon>Alphaproteobacteria</taxon>
        <taxon>Hyphomicrobiales</taxon>
        <taxon>Aurantimonadaceae</taxon>
        <taxon>Antarcticirhabdus</taxon>
    </lineage>
</organism>
<accession>A0ACD4NQA3</accession>
<protein>
    <submittedName>
        <fullName evidence="1">Uncharacterized protein</fullName>
    </submittedName>
</protein>
<evidence type="ECO:0000313" key="1">
    <source>
        <dbReference type="EMBL" id="WAJ28936.1"/>
    </source>
</evidence>
<gene>
    <name evidence="1" type="ORF">OXU80_01385</name>
</gene>
<dbReference type="Proteomes" id="UP001163223">
    <property type="component" value="Chromosome"/>
</dbReference>
<keyword evidence="2" id="KW-1185">Reference proteome</keyword>
<name>A0ACD4NQA3_9HYPH</name>
<evidence type="ECO:0000313" key="2">
    <source>
        <dbReference type="Proteomes" id="UP001163223"/>
    </source>
</evidence>
<dbReference type="EMBL" id="CP113520">
    <property type="protein sequence ID" value="WAJ28936.1"/>
    <property type="molecule type" value="Genomic_DNA"/>
</dbReference>